<dbReference type="STRING" id="294750.A0A095CDI7"/>
<name>A0A095CDI7_CRYD2</name>
<dbReference type="InterPro" id="IPR012459">
    <property type="entry name" value="Rrp15"/>
</dbReference>
<dbReference type="PANTHER" id="PTHR13245:SF14">
    <property type="entry name" value="RRP15-LIKE PROTEIN"/>
    <property type="match status" value="1"/>
</dbReference>
<keyword evidence="5" id="KW-1185">Reference proteome</keyword>
<sequence length="281" mass="30363">MSVATLKSALKKPTKSFDAPRAGPSKLSVAATVEEKSKPKAKQTVSIAKKPQRLRGPDLESESEGNASGFEDETASEVEVDEDEEMNTDEEIEKAKEGKPKKSTKRKRAPTTAADFGATLTSLLADPLTKSNKKAKSADPNKKAAAAPILALSAHKLPTKASVSLEIKAKRQLRAEKEEKEDRARVQNILEGWSGDGVVGGQEFERNLRKTAQKGVVKLFNAILVASKNAEAAQTTLSEKARIKPEAAKKKEKDNILGRGGKEDVLTKESFLEMVRKGSSK</sequence>
<keyword evidence="2" id="KW-0175">Coiled coil</keyword>
<dbReference type="Pfam" id="PF07890">
    <property type="entry name" value="Rrp15p"/>
    <property type="match status" value="1"/>
</dbReference>
<evidence type="ECO:0000256" key="1">
    <source>
        <dbReference type="ARBA" id="ARBA00007462"/>
    </source>
</evidence>
<evidence type="ECO:0000313" key="5">
    <source>
        <dbReference type="Proteomes" id="UP000029445"/>
    </source>
</evidence>
<gene>
    <name evidence="4" type="ORF">CNBG_4388</name>
</gene>
<dbReference type="AlphaFoldDB" id="A0A095CDI7"/>
<dbReference type="Proteomes" id="UP000029445">
    <property type="component" value="Chromosome 10"/>
</dbReference>
<comment type="similarity">
    <text evidence="1">Belongs to the RRP15 family.</text>
</comment>
<evidence type="ECO:0000313" key="4">
    <source>
        <dbReference type="EMBL" id="KGB78550.1"/>
    </source>
</evidence>
<feature type="coiled-coil region" evidence="2">
    <location>
        <begin position="163"/>
        <end position="190"/>
    </location>
</feature>
<dbReference type="GO" id="GO:0000470">
    <property type="term" value="P:maturation of LSU-rRNA"/>
    <property type="evidence" value="ECO:0007669"/>
    <property type="project" value="TreeGrafter"/>
</dbReference>
<dbReference type="GO" id="GO:0030687">
    <property type="term" value="C:preribosome, large subunit precursor"/>
    <property type="evidence" value="ECO:0007669"/>
    <property type="project" value="TreeGrafter"/>
</dbReference>
<evidence type="ECO:0000256" key="2">
    <source>
        <dbReference type="SAM" id="Coils"/>
    </source>
</evidence>
<organism evidence="4 5">
    <name type="scientific">Cryptococcus deuterogattii (strain R265)</name>
    <name type="common">Cryptococcus gattii VGII (strain R265)</name>
    <dbReference type="NCBI Taxonomy" id="294750"/>
    <lineage>
        <taxon>Eukaryota</taxon>
        <taxon>Fungi</taxon>
        <taxon>Dikarya</taxon>
        <taxon>Basidiomycota</taxon>
        <taxon>Agaricomycotina</taxon>
        <taxon>Tremellomycetes</taxon>
        <taxon>Tremellales</taxon>
        <taxon>Cryptococcaceae</taxon>
        <taxon>Cryptococcus</taxon>
        <taxon>Cryptococcus gattii species complex</taxon>
    </lineage>
</organism>
<dbReference type="HOGENOM" id="CLU_088030_0_0_1"/>
<evidence type="ECO:0000256" key="3">
    <source>
        <dbReference type="SAM" id="MobiDB-lite"/>
    </source>
</evidence>
<protein>
    <recommendedName>
        <fullName evidence="6">Rrp15p-domain-containing protein</fullName>
    </recommendedName>
</protein>
<dbReference type="GeneID" id="88180607"/>
<evidence type="ECO:0008006" key="6">
    <source>
        <dbReference type="Google" id="ProtNLM"/>
    </source>
</evidence>
<dbReference type="EMBL" id="CP025768">
    <property type="protein sequence ID" value="KGB78550.1"/>
    <property type="molecule type" value="Genomic_DNA"/>
</dbReference>
<proteinExistence type="inferred from homology"/>
<reference evidence="4 5" key="1">
    <citation type="journal article" date="2011" name="MBio">
        <title>Genome variation in Cryptococcus gattii, an emerging pathogen of immunocompetent hosts.</title>
        <authorList>
            <person name="D'Souza C.A."/>
            <person name="Kronstad J.W."/>
            <person name="Taylor G."/>
            <person name="Warren R."/>
            <person name="Yuen M."/>
            <person name="Hu G."/>
            <person name="Jung W.H."/>
            <person name="Sham A."/>
            <person name="Kidd S.E."/>
            <person name="Tangen K."/>
            <person name="Lee N."/>
            <person name="Zeilmaker T."/>
            <person name="Sawkins J."/>
            <person name="McVicker G."/>
            <person name="Shah S."/>
            <person name="Gnerre S."/>
            <person name="Griggs A."/>
            <person name="Zeng Q."/>
            <person name="Bartlett K."/>
            <person name="Li W."/>
            <person name="Wang X."/>
            <person name="Heitman J."/>
            <person name="Stajich J.E."/>
            <person name="Fraser J.A."/>
            <person name="Meyer W."/>
            <person name="Carter D."/>
            <person name="Schein J."/>
            <person name="Krzywinski M."/>
            <person name="Kwon-Chung K.J."/>
            <person name="Varma A."/>
            <person name="Wang J."/>
            <person name="Brunham R."/>
            <person name="Fyfe M."/>
            <person name="Ouellette B.F."/>
            <person name="Siddiqui A."/>
            <person name="Marra M."/>
            <person name="Jones S."/>
            <person name="Holt R."/>
            <person name="Birren B.W."/>
            <person name="Galagan J.E."/>
            <person name="Cuomo C.A."/>
        </authorList>
    </citation>
    <scope>NUCLEOTIDE SEQUENCE [LARGE SCALE GENOMIC DNA]</scope>
    <source>
        <strain evidence="4 5">R265</strain>
    </source>
</reference>
<dbReference type="OMA" id="DFFNMIR"/>
<feature type="compositionally biased region" description="Acidic residues" evidence="3">
    <location>
        <begin position="70"/>
        <end position="92"/>
    </location>
</feature>
<dbReference type="KEGG" id="cdeu:CNBG_4388"/>
<dbReference type="RefSeq" id="XP_062884287.1">
    <property type="nucleotide sequence ID" value="XM_063028332.1"/>
</dbReference>
<dbReference type="VEuPathDB" id="FungiDB:CNBG_4388"/>
<accession>A0A095CDI7</accession>
<dbReference type="GO" id="GO:0000460">
    <property type="term" value="P:maturation of 5.8S rRNA"/>
    <property type="evidence" value="ECO:0007669"/>
    <property type="project" value="TreeGrafter"/>
</dbReference>
<reference evidence="4 5" key="2">
    <citation type="journal article" date="2018" name="Proc. Natl. Acad. Sci.">
        <title>RNAi is a critical determinant of centromere evolution in closely related fungi.</title>
        <authorList>
            <person name="Yadav V."/>
            <person name="Sun S."/>
            <person name="Billmyre R.B."/>
            <person name="Thimmappa B.C."/>
            <person name="Shea T."/>
            <person name="Lintner R."/>
            <person name="Bakkeren G."/>
            <person name="Cuomo C.A."/>
            <person name="Heitman J."/>
            <person name="Sanyal K."/>
        </authorList>
    </citation>
    <scope>NUCLEOTIDE SEQUENCE [LARGE SCALE GENOMIC DNA]</scope>
    <source>
        <strain evidence="4 5">R265</strain>
    </source>
</reference>
<dbReference type="PANTHER" id="PTHR13245">
    <property type="entry name" value="RRP15-LIKE PROTEIN"/>
    <property type="match status" value="1"/>
</dbReference>
<dbReference type="OrthoDB" id="20949at2759"/>
<feature type="region of interest" description="Disordered" evidence="3">
    <location>
        <begin position="1"/>
        <end position="144"/>
    </location>
</feature>